<evidence type="ECO:0000313" key="12">
    <source>
        <dbReference type="Proteomes" id="UP000765509"/>
    </source>
</evidence>
<name>A0A9Q3CKM2_9BASI</name>
<dbReference type="EMBL" id="AVOT02008826">
    <property type="protein sequence ID" value="MBW0486826.1"/>
    <property type="molecule type" value="Genomic_DNA"/>
</dbReference>
<dbReference type="AlphaFoldDB" id="A0A9Q3CKM2"/>
<dbReference type="InterPro" id="IPR042451">
    <property type="entry name" value="ZPR1_A/B_dom"/>
</dbReference>
<feature type="domain" description="Zinc finger ZPR1-type" evidence="10">
    <location>
        <begin position="57"/>
        <end position="215"/>
    </location>
</feature>
<protein>
    <recommendedName>
        <fullName evidence="10">Zinc finger ZPR1-type domain-containing protein</fullName>
    </recommendedName>
</protein>
<dbReference type="NCBIfam" id="TIGR00310">
    <property type="entry name" value="ZPR1_znf"/>
    <property type="match status" value="1"/>
</dbReference>
<feature type="compositionally biased region" description="Polar residues" evidence="9">
    <location>
        <begin position="30"/>
        <end position="39"/>
    </location>
</feature>
<dbReference type="Proteomes" id="UP000765509">
    <property type="component" value="Unassembled WGS sequence"/>
</dbReference>
<dbReference type="PANTHER" id="PTHR10876:SF0">
    <property type="entry name" value="ZINC FINGER PROTEIN ZPR1"/>
    <property type="match status" value="1"/>
</dbReference>
<evidence type="ECO:0000256" key="9">
    <source>
        <dbReference type="SAM" id="MobiDB-lite"/>
    </source>
</evidence>
<feature type="domain" description="Zinc finger ZPR1-type" evidence="10">
    <location>
        <begin position="273"/>
        <end position="443"/>
    </location>
</feature>
<sequence length="478" mass="53396">MSIKEDQSPNQVVFEPIGQVAERIKAESVASDSNPNLSEPDSDHQDHNPNGVDAIESLCMNCNKNGTTRILLTSIPFFREVIIVSFKCPHCHHSNNSIQSAGQIQPRGSIYSVKNLIGPKDLNRQVIKSEHCIVRFKELQLEIPKGMGKMTTVEGLIKDTIDDLSFNQPVRLHTDPLVYEKIQELLDNLSSVIESNFGPISIELEDISGNSFIEAIDGLKDSNWSKKEFIRTAQQNAELGLGLVDSKDSQLQTTGLTDDFQGEDPEEIYSFPSTCGSCGHTLDTRMKKLNIPHFKEVIVMSTNCAHCGYKDNEVKAATEISKLGTKLILEVNDKEDLSRDILKSETAALMIPEIELELNPGTLGGRFTTLEGLLSQIYEELEQKVFARGDSAPSDHLVGSTNETNQSQITIDEFLEKLKKMINVQVPYSIIIDDPLSNSYIQNIYAPDPDPSIKKIEYERTFEQNDELGLNDMKTENY</sequence>
<dbReference type="GO" id="GO:0008270">
    <property type="term" value="F:zinc ion binding"/>
    <property type="evidence" value="ECO:0007669"/>
    <property type="project" value="UniProtKB-KW"/>
</dbReference>
<keyword evidence="6" id="KW-0862">Zinc</keyword>
<evidence type="ECO:0000259" key="10">
    <source>
        <dbReference type="SMART" id="SM00709"/>
    </source>
</evidence>
<dbReference type="FunFam" id="2.60.120.1040:FF:000001">
    <property type="entry name" value="Zinc finger protein ZPR1"/>
    <property type="match status" value="1"/>
</dbReference>
<evidence type="ECO:0000256" key="7">
    <source>
        <dbReference type="ARBA" id="ARBA00023242"/>
    </source>
</evidence>
<keyword evidence="7" id="KW-0539">Nucleus</keyword>
<feature type="region of interest" description="Disordered" evidence="9">
    <location>
        <begin position="24"/>
        <end position="50"/>
    </location>
</feature>
<dbReference type="Pfam" id="PF22794">
    <property type="entry name" value="jr-ZPR1"/>
    <property type="match status" value="2"/>
</dbReference>
<keyword evidence="12" id="KW-1185">Reference proteome</keyword>
<keyword evidence="4" id="KW-0677">Repeat</keyword>
<proteinExistence type="inferred from homology"/>
<evidence type="ECO:0000256" key="5">
    <source>
        <dbReference type="ARBA" id="ARBA00022771"/>
    </source>
</evidence>
<dbReference type="InterPro" id="IPR042452">
    <property type="entry name" value="ZPR1_Znf1/2"/>
</dbReference>
<reference evidence="11" key="1">
    <citation type="submission" date="2021-03" db="EMBL/GenBank/DDBJ databases">
        <title>Draft genome sequence of rust myrtle Austropuccinia psidii MF-1, a brazilian biotype.</title>
        <authorList>
            <person name="Quecine M.C."/>
            <person name="Pachon D.M.R."/>
            <person name="Bonatelli M.L."/>
            <person name="Correr F.H."/>
            <person name="Franceschini L.M."/>
            <person name="Leite T.F."/>
            <person name="Margarido G.R.A."/>
            <person name="Almeida C.A."/>
            <person name="Ferrarezi J.A."/>
            <person name="Labate C.A."/>
        </authorList>
    </citation>
    <scope>NUCLEOTIDE SEQUENCE</scope>
    <source>
        <strain evidence="11">MF-1</strain>
    </source>
</reference>
<evidence type="ECO:0000256" key="1">
    <source>
        <dbReference type="ARBA" id="ARBA00004123"/>
    </source>
</evidence>
<accession>A0A9Q3CKM2</accession>
<organism evidence="11 12">
    <name type="scientific">Austropuccinia psidii MF-1</name>
    <dbReference type="NCBI Taxonomy" id="1389203"/>
    <lineage>
        <taxon>Eukaryota</taxon>
        <taxon>Fungi</taxon>
        <taxon>Dikarya</taxon>
        <taxon>Basidiomycota</taxon>
        <taxon>Pucciniomycotina</taxon>
        <taxon>Pucciniomycetes</taxon>
        <taxon>Pucciniales</taxon>
        <taxon>Sphaerophragmiaceae</taxon>
        <taxon>Austropuccinia</taxon>
    </lineage>
</organism>
<dbReference type="InterPro" id="IPR056180">
    <property type="entry name" value="ZPR1_jr_dom"/>
</dbReference>
<evidence type="ECO:0000256" key="4">
    <source>
        <dbReference type="ARBA" id="ARBA00022737"/>
    </source>
</evidence>
<evidence type="ECO:0000313" key="11">
    <source>
        <dbReference type="EMBL" id="MBW0486826.1"/>
    </source>
</evidence>
<dbReference type="OrthoDB" id="308464at2759"/>
<dbReference type="InterPro" id="IPR004457">
    <property type="entry name" value="Znf_ZPR1"/>
</dbReference>
<evidence type="ECO:0000256" key="6">
    <source>
        <dbReference type="ARBA" id="ARBA00022833"/>
    </source>
</evidence>
<gene>
    <name evidence="11" type="ORF">O181_026541</name>
</gene>
<dbReference type="InterPro" id="IPR040141">
    <property type="entry name" value="ZPR1"/>
</dbReference>
<dbReference type="FunFam" id="2.20.25.420:FF:000002">
    <property type="entry name" value="Zinc finger protein ZPR1"/>
    <property type="match status" value="1"/>
</dbReference>
<evidence type="ECO:0000256" key="8">
    <source>
        <dbReference type="ARBA" id="ARBA00054139"/>
    </source>
</evidence>
<dbReference type="SMART" id="SM00709">
    <property type="entry name" value="Zpr1"/>
    <property type="match status" value="2"/>
</dbReference>
<keyword evidence="5" id="KW-0863">Zinc-finger</keyword>
<dbReference type="FunFam" id="2.60.120.1040:FF:000003">
    <property type="entry name" value="Zinc finger protein zpr1"/>
    <property type="match status" value="1"/>
</dbReference>
<comment type="similarity">
    <text evidence="2">Belongs to the ZPR1 family.</text>
</comment>
<comment type="caution">
    <text evidence="11">The sequence shown here is derived from an EMBL/GenBank/DDBJ whole genome shotgun (WGS) entry which is preliminary data.</text>
</comment>
<evidence type="ECO:0000256" key="3">
    <source>
        <dbReference type="ARBA" id="ARBA00022723"/>
    </source>
</evidence>
<keyword evidence="3" id="KW-0479">Metal-binding</keyword>
<dbReference type="GO" id="GO:0005634">
    <property type="term" value="C:nucleus"/>
    <property type="evidence" value="ECO:0007669"/>
    <property type="project" value="UniProtKB-SubCell"/>
</dbReference>
<comment type="function">
    <text evidence="8">Acts as a protein folding chaperone for elongation factor 1-alpha.</text>
</comment>
<comment type="subcellular location">
    <subcellularLocation>
        <location evidence="1">Nucleus</location>
    </subcellularLocation>
</comment>
<dbReference type="FunFam" id="2.20.25.420:FF:000001">
    <property type="entry name" value="Zinc finger protein ZPR1"/>
    <property type="match status" value="1"/>
</dbReference>
<dbReference type="Gene3D" id="2.60.120.1040">
    <property type="entry name" value="ZPR1, A/B domain"/>
    <property type="match status" value="2"/>
</dbReference>
<dbReference type="Gene3D" id="2.20.25.420">
    <property type="entry name" value="ZPR1, zinc finger domain"/>
    <property type="match status" value="2"/>
</dbReference>
<dbReference type="PANTHER" id="PTHR10876">
    <property type="entry name" value="ZINC FINGER PROTEIN ZPR1"/>
    <property type="match status" value="1"/>
</dbReference>
<evidence type="ECO:0000256" key="2">
    <source>
        <dbReference type="ARBA" id="ARBA00008354"/>
    </source>
</evidence>
<dbReference type="Pfam" id="PF03367">
    <property type="entry name" value="Zn_ribbon_ZPR1"/>
    <property type="match status" value="2"/>
</dbReference>